<dbReference type="Pfam" id="PF07507">
    <property type="entry name" value="WavE"/>
    <property type="match status" value="1"/>
</dbReference>
<dbReference type="InterPro" id="IPR011122">
    <property type="entry name" value="WavE"/>
</dbReference>
<dbReference type="AlphaFoldDB" id="A0A1D9P4D9"/>
<protein>
    <submittedName>
        <fullName evidence="1">WavE family lipopolysaccharide synthesis protein</fullName>
    </submittedName>
</protein>
<evidence type="ECO:0000313" key="2">
    <source>
        <dbReference type="Proteomes" id="UP000179284"/>
    </source>
</evidence>
<accession>A0A1D9P4D9</accession>
<sequence length="408" mass="47649">MKDLIMDALAKLIEAHKGAKKFICNLEFSTAVEDIKNLLTSSNTLMESLTFYYEYESAAVYKLSDYIDLLKYLLERFESFDIDDADEIEYLYDQGIGMLETSLTVIKRTERIHDDGEFLTKVYRPKKADEIGIRSHNSAKYKTAIVLQGPIKKEDDFTYESVKLYKALYPECEIIVSTWKSEGDQKERFESLGAIVLLNEPPEKPGYANCAYQTVSSIEGIRKARELGCVRVCKTRTDQRFHTPNLFFYMEKLLDQFPIKIETTQKKRLIAISTTTLSFRVYNTCDMFIYGEIDDVENYFDCPLDTRDWGKDSNVEWINAEQFGRLRFAEAWFVSYYLEKLGFELKFTLEDSDYYRNELFIIVDGSTIDLLWQKYNDDEYKDREYNSSGYDHGGGIGRVSFLEWLSCQ</sequence>
<reference evidence="2" key="1">
    <citation type="submission" date="2016-10" db="EMBL/GenBank/DDBJ databases">
        <title>The complete genome sequence of the rumen bacterium Butyrivibrio hungatei MB2003.</title>
        <authorList>
            <person name="Palevich N."/>
            <person name="Kelly W.J."/>
            <person name="Leahy S.C."/>
            <person name="Altermann E."/>
            <person name="Rakonjac J."/>
            <person name="Attwood G.T."/>
        </authorList>
    </citation>
    <scope>NUCLEOTIDE SEQUENCE [LARGE SCALE GENOMIC DNA]</scope>
    <source>
        <strain evidence="2">MB2003</strain>
    </source>
</reference>
<evidence type="ECO:0000313" key="1">
    <source>
        <dbReference type="EMBL" id="AOZ97353.1"/>
    </source>
</evidence>
<dbReference type="OrthoDB" id="108771at2"/>
<name>A0A1D9P4D9_9FIRM</name>
<keyword evidence="2" id="KW-1185">Reference proteome</keyword>
<dbReference type="EMBL" id="CP017831">
    <property type="protein sequence ID" value="AOZ97353.1"/>
    <property type="molecule type" value="Genomic_DNA"/>
</dbReference>
<proteinExistence type="predicted"/>
<organism evidence="1 2">
    <name type="scientific">Butyrivibrio hungatei</name>
    <dbReference type="NCBI Taxonomy" id="185008"/>
    <lineage>
        <taxon>Bacteria</taxon>
        <taxon>Bacillati</taxon>
        <taxon>Bacillota</taxon>
        <taxon>Clostridia</taxon>
        <taxon>Lachnospirales</taxon>
        <taxon>Lachnospiraceae</taxon>
        <taxon>Butyrivibrio</taxon>
    </lineage>
</organism>
<dbReference type="RefSeq" id="WP_071176964.1">
    <property type="nucleotide sequence ID" value="NZ_CP017831.1"/>
</dbReference>
<gene>
    <name evidence="1" type="ORF">bhn_I2320</name>
</gene>
<dbReference type="Proteomes" id="UP000179284">
    <property type="component" value="Chromosome I"/>
</dbReference>
<dbReference type="KEGG" id="bhu:bhn_I2320"/>